<proteinExistence type="predicted"/>
<accession>A0A840I8L4</accession>
<name>A0A840I8L4_9ACTN</name>
<protein>
    <recommendedName>
        <fullName evidence="3">Lipoprotein</fullName>
    </recommendedName>
</protein>
<gene>
    <name evidence="1" type="ORF">BDZ31_000184</name>
</gene>
<evidence type="ECO:0000313" key="2">
    <source>
        <dbReference type="Proteomes" id="UP000585272"/>
    </source>
</evidence>
<evidence type="ECO:0008006" key="3">
    <source>
        <dbReference type="Google" id="ProtNLM"/>
    </source>
</evidence>
<dbReference type="EMBL" id="JACHNU010000001">
    <property type="protein sequence ID" value="MBB4660611.1"/>
    <property type="molecule type" value="Genomic_DNA"/>
</dbReference>
<comment type="caution">
    <text evidence="1">The sequence shown here is derived from an EMBL/GenBank/DDBJ whole genome shotgun (WGS) entry which is preliminary data.</text>
</comment>
<dbReference type="PROSITE" id="PS51257">
    <property type="entry name" value="PROKAR_LIPOPROTEIN"/>
    <property type="match status" value="1"/>
</dbReference>
<dbReference type="AlphaFoldDB" id="A0A840I8L4"/>
<dbReference type="Proteomes" id="UP000585272">
    <property type="component" value="Unassembled WGS sequence"/>
</dbReference>
<sequence length="146" mass="15044">MSGIDARRPSARTRAWRWALALAGAAALLAGCGGDEESLQSGGDANAGASGGDMLPAADVARVLSAQREIAACRDGGDARGVDGAVSTLIAVYRDGPDRIYQFGSSERLGRPMRDVLDEASEGLDACRDPAARARIERALAQDDAG</sequence>
<organism evidence="1 2">
    <name type="scientific">Conexibacter arvalis</name>
    <dbReference type="NCBI Taxonomy" id="912552"/>
    <lineage>
        <taxon>Bacteria</taxon>
        <taxon>Bacillati</taxon>
        <taxon>Actinomycetota</taxon>
        <taxon>Thermoleophilia</taxon>
        <taxon>Solirubrobacterales</taxon>
        <taxon>Conexibacteraceae</taxon>
        <taxon>Conexibacter</taxon>
    </lineage>
</organism>
<dbReference type="RefSeq" id="WP_183338082.1">
    <property type="nucleotide sequence ID" value="NZ_JACHNU010000001.1"/>
</dbReference>
<reference evidence="1 2" key="1">
    <citation type="submission" date="2020-08" db="EMBL/GenBank/DDBJ databases">
        <title>Genomic Encyclopedia of Archaeal and Bacterial Type Strains, Phase II (KMG-II): from individual species to whole genera.</title>
        <authorList>
            <person name="Goeker M."/>
        </authorList>
    </citation>
    <scope>NUCLEOTIDE SEQUENCE [LARGE SCALE GENOMIC DNA]</scope>
    <source>
        <strain evidence="1 2">DSM 23288</strain>
    </source>
</reference>
<keyword evidence="2" id="KW-1185">Reference proteome</keyword>
<evidence type="ECO:0000313" key="1">
    <source>
        <dbReference type="EMBL" id="MBB4660611.1"/>
    </source>
</evidence>